<reference evidence="9" key="1">
    <citation type="submission" date="2025-08" db="UniProtKB">
        <authorList>
            <consortium name="RefSeq"/>
        </authorList>
    </citation>
    <scope>IDENTIFICATION</scope>
</reference>
<dbReference type="InterPro" id="IPR039670">
    <property type="entry name" value="NPC2-like"/>
</dbReference>
<evidence type="ECO:0000313" key="9">
    <source>
        <dbReference type="RefSeq" id="XP_014482247.1"/>
    </source>
</evidence>
<feature type="domain" description="MD-2-related lipid-recognition" evidence="7">
    <location>
        <begin position="26"/>
        <end position="152"/>
    </location>
</feature>
<dbReference type="GO" id="GO:0032934">
    <property type="term" value="F:sterol binding"/>
    <property type="evidence" value="ECO:0007669"/>
    <property type="project" value="InterPro"/>
</dbReference>
<comment type="similarity">
    <text evidence="2">Belongs to the NPC2 family.</text>
</comment>
<accession>A0A6P3XVX4</accession>
<evidence type="ECO:0000256" key="4">
    <source>
        <dbReference type="ARBA" id="ARBA00022729"/>
    </source>
</evidence>
<evidence type="ECO:0000256" key="6">
    <source>
        <dbReference type="SAM" id="SignalP"/>
    </source>
</evidence>
<dbReference type="GeneID" id="106748340"/>
<protein>
    <submittedName>
        <fullName evidence="9">Protein NPC2 homolog</fullName>
    </submittedName>
</protein>
<proteinExistence type="inferred from homology"/>
<dbReference type="Gene3D" id="2.60.40.770">
    <property type="match status" value="1"/>
</dbReference>
<keyword evidence="3" id="KW-0964">Secreted</keyword>
<dbReference type="Pfam" id="PF02221">
    <property type="entry name" value="E1_DerP2_DerF2"/>
    <property type="match status" value="1"/>
</dbReference>
<dbReference type="AlphaFoldDB" id="A0A6P3XVX4"/>
<dbReference type="InterPro" id="IPR014756">
    <property type="entry name" value="Ig_E-set"/>
</dbReference>
<sequence length="156" mass="17501">MSRAVIFALFCAVLCSCYGSCVAYVYEDCGSTLGKFSDVSVTGCQTTDENCALKRGTNATISIKFKPNAHISQVLIRVYGVMLDIPIPFPLDKPDMCKDPDCGVKCPLEKDQEYTYTTTMYVQRKFPSVNVYIKWEFVDDKENKIVCVIFPARITT</sequence>
<keyword evidence="4 6" id="KW-0732">Signal</keyword>
<dbReference type="InterPro" id="IPR033916">
    <property type="entry name" value="ML_Npc2-like"/>
</dbReference>
<dbReference type="FunFam" id="2.60.40.770:FF:000001">
    <property type="entry name" value="NPC intracellular cholesterol transporter 2"/>
    <property type="match status" value="1"/>
</dbReference>
<dbReference type="RefSeq" id="XP_014482247.1">
    <property type="nucleotide sequence ID" value="XM_014626761.1"/>
</dbReference>
<comment type="subcellular location">
    <subcellularLocation>
        <location evidence="1">Secreted</location>
    </subcellularLocation>
</comment>
<dbReference type="KEGG" id="dqu:106748340"/>
<dbReference type="PROSITE" id="PS51257">
    <property type="entry name" value="PROKAR_LIPOPROTEIN"/>
    <property type="match status" value="1"/>
</dbReference>
<feature type="chain" id="PRO_5027724019" evidence="6">
    <location>
        <begin position="24"/>
        <end position="156"/>
    </location>
</feature>
<evidence type="ECO:0000256" key="3">
    <source>
        <dbReference type="ARBA" id="ARBA00022525"/>
    </source>
</evidence>
<keyword evidence="5" id="KW-1015">Disulfide bond</keyword>
<feature type="signal peptide" evidence="6">
    <location>
        <begin position="1"/>
        <end position="23"/>
    </location>
</feature>
<dbReference type="SMART" id="SM00737">
    <property type="entry name" value="ML"/>
    <property type="match status" value="1"/>
</dbReference>
<dbReference type="CDD" id="cd00916">
    <property type="entry name" value="Npc2_like"/>
    <property type="match status" value="1"/>
</dbReference>
<dbReference type="SUPFAM" id="SSF81296">
    <property type="entry name" value="E set domains"/>
    <property type="match status" value="1"/>
</dbReference>
<evidence type="ECO:0000256" key="2">
    <source>
        <dbReference type="ARBA" id="ARBA00006370"/>
    </source>
</evidence>
<keyword evidence="8" id="KW-1185">Reference proteome</keyword>
<gene>
    <name evidence="9" type="primary">LOC106748340</name>
</gene>
<name>A0A6P3XVX4_DINQU</name>
<dbReference type="InterPro" id="IPR003172">
    <property type="entry name" value="ML_dom"/>
</dbReference>
<evidence type="ECO:0000256" key="5">
    <source>
        <dbReference type="ARBA" id="ARBA00023157"/>
    </source>
</evidence>
<evidence type="ECO:0000259" key="7">
    <source>
        <dbReference type="SMART" id="SM00737"/>
    </source>
</evidence>
<dbReference type="GO" id="GO:0032367">
    <property type="term" value="P:intracellular cholesterol transport"/>
    <property type="evidence" value="ECO:0007669"/>
    <property type="project" value="InterPro"/>
</dbReference>
<evidence type="ECO:0000313" key="8">
    <source>
        <dbReference type="Proteomes" id="UP000515204"/>
    </source>
</evidence>
<dbReference type="OrthoDB" id="4937502at2759"/>
<dbReference type="GO" id="GO:0005576">
    <property type="term" value="C:extracellular region"/>
    <property type="evidence" value="ECO:0007669"/>
    <property type="project" value="UniProtKB-SubCell"/>
</dbReference>
<organism evidence="8 9">
    <name type="scientific">Dinoponera quadriceps</name>
    <name type="common">South American ant</name>
    <dbReference type="NCBI Taxonomy" id="609295"/>
    <lineage>
        <taxon>Eukaryota</taxon>
        <taxon>Metazoa</taxon>
        <taxon>Ecdysozoa</taxon>
        <taxon>Arthropoda</taxon>
        <taxon>Hexapoda</taxon>
        <taxon>Insecta</taxon>
        <taxon>Pterygota</taxon>
        <taxon>Neoptera</taxon>
        <taxon>Endopterygota</taxon>
        <taxon>Hymenoptera</taxon>
        <taxon>Apocrita</taxon>
        <taxon>Aculeata</taxon>
        <taxon>Formicoidea</taxon>
        <taxon>Formicidae</taxon>
        <taxon>Ponerinae</taxon>
        <taxon>Ponerini</taxon>
        <taxon>Dinoponera</taxon>
    </lineage>
</organism>
<dbReference type="PANTHER" id="PTHR11306">
    <property type="entry name" value="NIEMANN PICK TYPE C2 PROTEIN NPC2-RELATED"/>
    <property type="match status" value="1"/>
</dbReference>
<dbReference type="PANTHER" id="PTHR11306:SF68">
    <property type="entry name" value="NPC INTRACELLULAR CHOLESTEROL TRANSPORTER 2"/>
    <property type="match status" value="1"/>
</dbReference>
<dbReference type="Proteomes" id="UP000515204">
    <property type="component" value="Unplaced"/>
</dbReference>
<evidence type="ECO:0000256" key="1">
    <source>
        <dbReference type="ARBA" id="ARBA00004613"/>
    </source>
</evidence>